<name>A0A1E5L0C3_9ENTE</name>
<dbReference type="OrthoDB" id="1700487at2"/>
<proteinExistence type="predicted"/>
<evidence type="ECO:0000313" key="2">
    <source>
        <dbReference type="Proteomes" id="UP000095256"/>
    </source>
</evidence>
<organism evidence="1 2">
    <name type="scientific">Enterococcus rivorum</name>
    <dbReference type="NCBI Taxonomy" id="762845"/>
    <lineage>
        <taxon>Bacteria</taxon>
        <taxon>Bacillati</taxon>
        <taxon>Bacillota</taxon>
        <taxon>Bacilli</taxon>
        <taxon>Lactobacillales</taxon>
        <taxon>Enterococcaceae</taxon>
        <taxon>Enterococcus</taxon>
    </lineage>
</organism>
<keyword evidence="2" id="KW-1185">Reference proteome</keyword>
<protein>
    <submittedName>
        <fullName evidence="1">Uncharacterized protein</fullName>
    </submittedName>
</protein>
<sequence>MDAIEKYEQRLKVYQDQWNIFDEDTRSCRICGCTWNNACPGGCYWITNDLCSQCIEYAGSDIDKVENES</sequence>
<comment type="caution">
    <text evidence="1">The sequence shown here is derived from an EMBL/GenBank/DDBJ whole genome shotgun (WGS) entry which is preliminary data.</text>
</comment>
<gene>
    <name evidence="1" type="ORF">BCR26_08815</name>
</gene>
<dbReference type="AlphaFoldDB" id="A0A1E5L0C3"/>
<reference evidence="1 2" key="1">
    <citation type="submission" date="2016-09" db="EMBL/GenBank/DDBJ databases">
        <authorList>
            <person name="Capua I."/>
            <person name="De Benedictis P."/>
            <person name="Joannis T."/>
            <person name="Lombin L.H."/>
            <person name="Cattoli G."/>
        </authorList>
    </citation>
    <scope>NUCLEOTIDE SEQUENCE [LARGE SCALE GENOMIC DNA]</scope>
    <source>
        <strain evidence="1 2">LMG 25899</strain>
    </source>
</reference>
<evidence type="ECO:0000313" key="1">
    <source>
        <dbReference type="EMBL" id="OEH83570.1"/>
    </source>
</evidence>
<dbReference type="Proteomes" id="UP000095256">
    <property type="component" value="Unassembled WGS sequence"/>
</dbReference>
<accession>A0A1E5L0C3</accession>
<dbReference type="RefSeq" id="WP_069697443.1">
    <property type="nucleotide sequence ID" value="NZ_JAGGMA010000012.1"/>
</dbReference>
<dbReference type="EMBL" id="MIEK01000005">
    <property type="protein sequence ID" value="OEH83570.1"/>
    <property type="molecule type" value="Genomic_DNA"/>
</dbReference>